<reference evidence="1" key="1">
    <citation type="submission" date="2020-03" db="EMBL/GenBank/DDBJ databases">
        <title>The deep terrestrial virosphere.</title>
        <authorList>
            <person name="Holmfeldt K."/>
            <person name="Nilsson E."/>
            <person name="Simone D."/>
            <person name="Lopez-Fernandez M."/>
            <person name="Wu X."/>
            <person name="de Brujin I."/>
            <person name="Lundin D."/>
            <person name="Andersson A."/>
            <person name="Bertilsson S."/>
            <person name="Dopson M."/>
        </authorList>
    </citation>
    <scope>NUCLEOTIDE SEQUENCE</scope>
    <source>
        <strain evidence="1">MM415A01331</strain>
    </source>
</reference>
<sequence length="122" mass="14467">MDTVKVLRELASNDDWQNIYILSKDIASIKLFDNCNEFTYVQNIFLRYLNFYYTLHSDVAMGEVDEIVFDNQLYEDAYIMYKNRIEKEKFKGNTTDRGKENINSLKTNSWIFKNPPANLKAK</sequence>
<dbReference type="EMBL" id="MT142275">
    <property type="protein sequence ID" value="QJA77296.1"/>
    <property type="molecule type" value="Genomic_DNA"/>
</dbReference>
<gene>
    <name evidence="1" type="ORF">MM415A01331_0006</name>
</gene>
<protein>
    <submittedName>
        <fullName evidence="1">Uncharacterized protein</fullName>
    </submittedName>
</protein>
<proteinExistence type="predicted"/>
<organism evidence="1">
    <name type="scientific">viral metagenome</name>
    <dbReference type="NCBI Taxonomy" id="1070528"/>
    <lineage>
        <taxon>unclassified sequences</taxon>
        <taxon>metagenomes</taxon>
        <taxon>organismal metagenomes</taxon>
    </lineage>
</organism>
<dbReference type="AlphaFoldDB" id="A0A6M3K4E7"/>
<accession>A0A6M3K4E7</accession>
<name>A0A6M3K4E7_9ZZZZ</name>
<evidence type="ECO:0000313" key="1">
    <source>
        <dbReference type="EMBL" id="QJA77296.1"/>
    </source>
</evidence>